<dbReference type="InterPro" id="IPR010130">
    <property type="entry name" value="T1SS_OMP_TolC"/>
</dbReference>
<organism evidence="9 10">
    <name type="scientific">Paracoccus mangrovi</name>
    <dbReference type="NCBI Taxonomy" id="1715645"/>
    <lineage>
        <taxon>Bacteria</taxon>
        <taxon>Pseudomonadati</taxon>
        <taxon>Pseudomonadota</taxon>
        <taxon>Alphaproteobacteria</taxon>
        <taxon>Rhodobacterales</taxon>
        <taxon>Paracoccaceae</taxon>
        <taxon>Paracoccus</taxon>
    </lineage>
</organism>
<evidence type="ECO:0000313" key="10">
    <source>
        <dbReference type="Proteomes" id="UP001595721"/>
    </source>
</evidence>
<keyword evidence="4" id="KW-1134">Transmembrane beta strand</keyword>
<evidence type="ECO:0000313" key="9">
    <source>
        <dbReference type="EMBL" id="MFC3527734.1"/>
    </source>
</evidence>
<dbReference type="Gene3D" id="1.20.1600.10">
    <property type="entry name" value="Outer membrane efflux proteins (OEP)"/>
    <property type="match status" value="1"/>
</dbReference>
<keyword evidence="10" id="KW-1185">Reference proteome</keyword>
<dbReference type="InterPro" id="IPR051906">
    <property type="entry name" value="TolC-like"/>
</dbReference>
<evidence type="ECO:0000256" key="1">
    <source>
        <dbReference type="ARBA" id="ARBA00004442"/>
    </source>
</evidence>
<evidence type="ECO:0000256" key="3">
    <source>
        <dbReference type="ARBA" id="ARBA00022448"/>
    </source>
</evidence>
<evidence type="ECO:0000256" key="8">
    <source>
        <dbReference type="SAM" id="SignalP"/>
    </source>
</evidence>
<keyword evidence="5" id="KW-0812">Transmembrane</keyword>
<dbReference type="Pfam" id="PF02321">
    <property type="entry name" value="OEP"/>
    <property type="match status" value="2"/>
</dbReference>
<keyword evidence="8" id="KW-0732">Signal</keyword>
<protein>
    <submittedName>
        <fullName evidence="9">TolC family outer membrane protein</fullName>
    </submittedName>
</protein>
<keyword evidence="7" id="KW-0998">Cell outer membrane</keyword>
<keyword evidence="6" id="KW-0472">Membrane</keyword>
<dbReference type="SUPFAM" id="SSF56954">
    <property type="entry name" value="Outer membrane efflux proteins (OEP)"/>
    <property type="match status" value="1"/>
</dbReference>
<feature type="chain" id="PRO_5047263664" evidence="8">
    <location>
        <begin position="29"/>
        <end position="464"/>
    </location>
</feature>
<comment type="similarity">
    <text evidence="2">Belongs to the outer membrane factor (OMF) (TC 1.B.17) family.</text>
</comment>
<reference evidence="10" key="1">
    <citation type="journal article" date="2019" name="Int. J. Syst. Evol. Microbiol.">
        <title>The Global Catalogue of Microorganisms (GCM) 10K type strain sequencing project: providing services to taxonomists for standard genome sequencing and annotation.</title>
        <authorList>
            <consortium name="The Broad Institute Genomics Platform"/>
            <consortium name="The Broad Institute Genome Sequencing Center for Infectious Disease"/>
            <person name="Wu L."/>
            <person name="Ma J."/>
        </authorList>
    </citation>
    <scope>NUCLEOTIDE SEQUENCE [LARGE SCALE GENOMIC DNA]</scope>
    <source>
        <strain evidence="10">KCTC 42899</strain>
    </source>
</reference>
<evidence type="ECO:0000256" key="2">
    <source>
        <dbReference type="ARBA" id="ARBA00007613"/>
    </source>
</evidence>
<dbReference type="EMBL" id="JBHRXJ010000003">
    <property type="protein sequence ID" value="MFC3527734.1"/>
    <property type="molecule type" value="Genomic_DNA"/>
</dbReference>
<name>A0ABV7R0M0_9RHOB</name>
<dbReference type="Proteomes" id="UP001595721">
    <property type="component" value="Unassembled WGS sequence"/>
</dbReference>
<dbReference type="PANTHER" id="PTHR30026:SF22">
    <property type="entry name" value="OUTER MEMBRANE EFFLUX PROTEIN"/>
    <property type="match status" value="1"/>
</dbReference>
<feature type="signal peptide" evidence="8">
    <location>
        <begin position="1"/>
        <end position="28"/>
    </location>
</feature>
<evidence type="ECO:0000256" key="6">
    <source>
        <dbReference type="ARBA" id="ARBA00023136"/>
    </source>
</evidence>
<evidence type="ECO:0000256" key="7">
    <source>
        <dbReference type="ARBA" id="ARBA00023237"/>
    </source>
</evidence>
<evidence type="ECO:0000256" key="5">
    <source>
        <dbReference type="ARBA" id="ARBA00022692"/>
    </source>
</evidence>
<dbReference type="NCBIfam" id="TIGR01844">
    <property type="entry name" value="type_I_sec_TolC"/>
    <property type="match status" value="1"/>
</dbReference>
<comment type="caution">
    <text evidence="9">The sequence shown here is derived from an EMBL/GenBank/DDBJ whole genome shotgun (WGS) entry which is preliminary data.</text>
</comment>
<keyword evidence="3" id="KW-0813">Transport</keyword>
<proteinExistence type="inferred from homology"/>
<dbReference type="RefSeq" id="WP_377743267.1">
    <property type="nucleotide sequence ID" value="NZ_JBHRXJ010000003.1"/>
</dbReference>
<gene>
    <name evidence="9" type="ORF">ACFOMH_06060</name>
</gene>
<comment type="subcellular location">
    <subcellularLocation>
        <location evidence="1">Cell outer membrane</location>
    </subcellularLocation>
</comment>
<accession>A0ABV7R0M0</accession>
<dbReference type="PANTHER" id="PTHR30026">
    <property type="entry name" value="OUTER MEMBRANE PROTEIN TOLC"/>
    <property type="match status" value="1"/>
</dbReference>
<dbReference type="InterPro" id="IPR003423">
    <property type="entry name" value="OMP_efflux"/>
</dbReference>
<sequence>MLRKMLKDLRRPVLAAVLAGASALPVTAQTLADTMVDAYRHSALLDQNRAVLRAADEDTAAALAQLRPVIQWVAEHTYNYNSGLDTRTTSIALQAQITLYDWGRNAFAIDIAKETVLATRAALVGVEQDVLLGAVSAYLDVRSAVEQVDLQSNSVRVIGQEQQAATDRFEVGEITQTDVAQADAALASARASLSSAEGDLEIAREAYHTATGKYPVKLSAPPPLPKLPANLGAARDIAQRTHPLIVQAQRQATASELGVGAAEAERNPELTGSVGIGRQRSNANSLLRDEYDTVGSASVQMSQTIYSGGRLPAAHRKAMAQRDSARASLLNTSRQVNAAVANAWASIDVARAQIRSIDEQILAAQKAYDGVREEATLGARTTLDVLDAEQSLLEARANKITAEANLQLAHYQLLSAMGLLTVENLKLGIPTYDPSAYYNSVQDAPFTSRQGKSLDRVLRAIGQN</sequence>
<evidence type="ECO:0000256" key="4">
    <source>
        <dbReference type="ARBA" id="ARBA00022452"/>
    </source>
</evidence>